<sequence>MARTMVYNFTMPQDKKLVAVKKNRTGAAEDVDEKKMKKNMFKINRNIFRVLKQVHPNISITCEAMKEVFPPQMANLARTAARKALTNYSVARLSHKMDGAMSINDINDSVTEAFPPQMASLARAAAREALTDHRVSELSAIMDQAMSIK</sequence>
<dbReference type="Proteomes" id="UP001177021">
    <property type="component" value="Unassembled WGS sequence"/>
</dbReference>
<protein>
    <submittedName>
        <fullName evidence="1">Uncharacterized protein</fullName>
    </submittedName>
</protein>
<evidence type="ECO:0000313" key="2">
    <source>
        <dbReference type="Proteomes" id="UP001177021"/>
    </source>
</evidence>
<gene>
    <name evidence="1" type="ORF">MILVUS5_LOCUS17477</name>
</gene>
<reference evidence="1" key="1">
    <citation type="submission" date="2023-10" db="EMBL/GenBank/DDBJ databases">
        <authorList>
            <person name="Rodriguez Cubillos JULIANA M."/>
            <person name="De Vega J."/>
        </authorList>
    </citation>
    <scope>NUCLEOTIDE SEQUENCE</scope>
</reference>
<name>A0ACB0JYU7_TRIPR</name>
<comment type="caution">
    <text evidence="1">The sequence shown here is derived from an EMBL/GenBank/DDBJ whole genome shotgun (WGS) entry which is preliminary data.</text>
</comment>
<dbReference type="EMBL" id="CASHSV030000109">
    <property type="protein sequence ID" value="CAJ2649358.1"/>
    <property type="molecule type" value="Genomic_DNA"/>
</dbReference>
<organism evidence="1 2">
    <name type="scientific">Trifolium pratense</name>
    <name type="common">Red clover</name>
    <dbReference type="NCBI Taxonomy" id="57577"/>
    <lineage>
        <taxon>Eukaryota</taxon>
        <taxon>Viridiplantae</taxon>
        <taxon>Streptophyta</taxon>
        <taxon>Embryophyta</taxon>
        <taxon>Tracheophyta</taxon>
        <taxon>Spermatophyta</taxon>
        <taxon>Magnoliopsida</taxon>
        <taxon>eudicotyledons</taxon>
        <taxon>Gunneridae</taxon>
        <taxon>Pentapetalae</taxon>
        <taxon>rosids</taxon>
        <taxon>fabids</taxon>
        <taxon>Fabales</taxon>
        <taxon>Fabaceae</taxon>
        <taxon>Papilionoideae</taxon>
        <taxon>50 kb inversion clade</taxon>
        <taxon>NPAAA clade</taxon>
        <taxon>Hologalegina</taxon>
        <taxon>IRL clade</taxon>
        <taxon>Trifolieae</taxon>
        <taxon>Trifolium</taxon>
    </lineage>
</organism>
<evidence type="ECO:0000313" key="1">
    <source>
        <dbReference type="EMBL" id="CAJ2649358.1"/>
    </source>
</evidence>
<keyword evidence="2" id="KW-1185">Reference proteome</keyword>
<accession>A0ACB0JYU7</accession>
<proteinExistence type="predicted"/>